<dbReference type="InterPro" id="IPR003544">
    <property type="entry name" value="Cyt_c_biogenesis_CcmB"/>
</dbReference>
<evidence type="ECO:0000256" key="1">
    <source>
        <dbReference type="ARBA" id="ARBA00004141"/>
    </source>
</evidence>
<evidence type="ECO:0000256" key="6">
    <source>
        <dbReference type="SAM" id="Phobius"/>
    </source>
</evidence>
<reference evidence="7 8" key="1">
    <citation type="submission" date="2020-10" db="EMBL/GenBank/DDBJ databases">
        <title>Connecting structure to function with the recovery of over 1000 high-quality activated sludge metagenome-assembled genomes encoding full-length rRNA genes using long-read sequencing.</title>
        <authorList>
            <person name="Singleton C.M."/>
            <person name="Petriglieri F."/>
            <person name="Kristensen J.M."/>
            <person name="Kirkegaard R.H."/>
            <person name="Michaelsen T.Y."/>
            <person name="Andersen M.H."/>
            <person name="Karst S.M."/>
            <person name="Dueholm M.S."/>
            <person name="Nielsen P.H."/>
            <person name="Albertsen M."/>
        </authorList>
    </citation>
    <scope>NUCLEOTIDE SEQUENCE [LARGE SCALE GENOMIC DNA]</scope>
    <source>
        <strain evidence="7">Ribe_18-Q3-R11-54_BAT3C.373</strain>
    </source>
</reference>
<dbReference type="GO" id="GO:0017004">
    <property type="term" value="P:cytochrome complex assembly"/>
    <property type="evidence" value="ECO:0007669"/>
    <property type="project" value="InterPro"/>
</dbReference>
<organism evidence="7 8">
    <name type="scientific">Candidatus Defluviibacterium haderslevense</name>
    <dbReference type="NCBI Taxonomy" id="2981993"/>
    <lineage>
        <taxon>Bacteria</taxon>
        <taxon>Pseudomonadati</taxon>
        <taxon>Bacteroidota</taxon>
        <taxon>Saprospiria</taxon>
        <taxon>Saprospirales</taxon>
        <taxon>Saprospiraceae</taxon>
        <taxon>Candidatus Defluviibacterium</taxon>
    </lineage>
</organism>
<feature type="transmembrane region" description="Helical" evidence="6">
    <location>
        <begin position="125"/>
        <end position="148"/>
    </location>
</feature>
<dbReference type="EMBL" id="JADKFW010000021">
    <property type="protein sequence ID" value="MBK9719873.1"/>
    <property type="molecule type" value="Genomic_DNA"/>
</dbReference>
<comment type="similarity">
    <text evidence="2">Belongs to the CcmB/CycW/HelB family.</text>
</comment>
<gene>
    <name evidence="7" type="ORF">IPO85_20620</name>
</gene>
<feature type="transmembrane region" description="Helical" evidence="6">
    <location>
        <begin position="195"/>
        <end position="214"/>
    </location>
</feature>
<name>A0A9D7SDP9_9BACT</name>
<evidence type="ECO:0000256" key="4">
    <source>
        <dbReference type="ARBA" id="ARBA00022989"/>
    </source>
</evidence>
<feature type="transmembrane region" description="Helical" evidence="6">
    <location>
        <begin position="155"/>
        <end position="175"/>
    </location>
</feature>
<evidence type="ECO:0000313" key="8">
    <source>
        <dbReference type="Proteomes" id="UP000808349"/>
    </source>
</evidence>
<sequence>MKILIALIRKDLLFEWRSLYQISGLLAFLLGVAYLIYFFVGSPILETWNLLFWLVLLFLSFFIGSRLFEEDAIKYKSYLHQMVSPVQLFLAKVIFSFFLLTVLSVLLFCIFLILIPVTIHSWFNWMVLFIILNFGLAVIMTFGAFLAALGQNRTILLTILTLPLSFPSFGLSYSIGLRFLEGNAIKDCISNFQPMLAIDLISLALVIILLPYTWKN</sequence>
<proteinExistence type="inferred from homology"/>
<keyword evidence="5 6" id="KW-0472">Membrane</keyword>
<dbReference type="AlphaFoldDB" id="A0A9D7SDP9"/>
<accession>A0A9D7SDP9</accession>
<dbReference type="GO" id="GO:0016020">
    <property type="term" value="C:membrane"/>
    <property type="evidence" value="ECO:0007669"/>
    <property type="project" value="UniProtKB-SubCell"/>
</dbReference>
<dbReference type="Pfam" id="PF03379">
    <property type="entry name" value="CcmB"/>
    <property type="match status" value="1"/>
</dbReference>
<evidence type="ECO:0000256" key="5">
    <source>
        <dbReference type="ARBA" id="ARBA00023136"/>
    </source>
</evidence>
<evidence type="ECO:0000256" key="2">
    <source>
        <dbReference type="ARBA" id="ARBA00010544"/>
    </source>
</evidence>
<dbReference type="Proteomes" id="UP000808349">
    <property type="component" value="Unassembled WGS sequence"/>
</dbReference>
<evidence type="ECO:0000313" key="7">
    <source>
        <dbReference type="EMBL" id="MBK9719873.1"/>
    </source>
</evidence>
<feature type="transmembrane region" description="Helical" evidence="6">
    <location>
        <begin position="89"/>
        <end position="119"/>
    </location>
</feature>
<keyword evidence="4 6" id="KW-1133">Transmembrane helix</keyword>
<evidence type="ECO:0000256" key="3">
    <source>
        <dbReference type="ARBA" id="ARBA00022692"/>
    </source>
</evidence>
<protein>
    <submittedName>
        <fullName evidence="7">Heme exporter protein CcmB</fullName>
    </submittedName>
</protein>
<feature type="transmembrane region" description="Helical" evidence="6">
    <location>
        <begin position="20"/>
        <end position="44"/>
    </location>
</feature>
<comment type="subcellular location">
    <subcellularLocation>
        <location evidence="1">Membrane</location>
        <topology evidence="1">Multi-pass membrane protein</topology>
    </subcellularLocation>
</comment>
<keyword evidence="3 6" id="KW-0812">Transmembrane</keyword>
<comment type="caution">
    <text evidence="7">The sequence shown here is derived from an EMBL/GenBank/DDBJ whole genome shotgun (WGS) entry which is preliminary data.</text>
</comment>
<dbReference type="GO" id="GO:0015232">
    <property type="term" value="F:heme transmembrane transporter activity"/>
    <property type="evidence" value="ECO:0007669"/>
    <property type="project" value="InterPro"/>
</dbReference>
<feature type="transmembrane region" description="Helical" evidence="6">
    <location>
        <begin position="50"/>
        <end position="68"/>
    </location>
</feature>